<dbReference type="Gene3D" id="1.10.10.250">
    <property type="entry name" value="Ribosomal protein L11, C-terminal domain"/>
    <property type="match status" value="1"/>
</dbReference>
<feature type="compositionally biased region" description="Basic residues" evidence="1">
    <location>
        <begin position="160"/>
        <end position="175"/>
    </location>
</feature>
<dbReference type="InterPro" id="IPR036769">
    <property type="entry name" value="Ribosomal_uL11_C_sf"/>
</dbReference>
<dbReference type="AlphaFoldDB" id="A0ABD3DQ81"/>
<protein>
    <submittedName>
        <fullName evidence="2">Uncharacterized protein</fullName>
    </submittedName>
</protein>
<dbReference type="PANTHER" id="PTHR33415">
    <property type="entry name" value="PROTEIN EMBRYO DEFECTIVE 514"/>
    <property type="match status" value="1"/>
</dbReference>
<comment type="caution">
    <text evidence="2">The sequence shown here is derived from an EMBL/GenBank/DDBJ whole genome shotgun (WGS) entry which is preliminary data.</text>
</comment>
<name>A0ABD3DQ81_9LAMI</name>
<feature type="region of interest" description="Disordered" evidence="1">
    <location>
        <begin position="154"/>
        <end position="175"/>
    </location>
</feature>
<organism evidence="2 3">
    <name type="scientific">Castilleja foliolosa</name>
    <dbReference type="NCBI Taxonomy" id="1961234"/>
    <lineage>
        <taxon>Eukaryota</taxon>
        <taxon>Viridiplantae</taxon>
        <taxon>Streptophyta</taxon>
        <taxon>Embryophyta</taxon>
        <taxon>Tracheophyta</taxon>
        <taxon>Spermatophyta</taxon>
        <taxon>Magnoliopsida</taxon>
        <taxon>eudicotyledons</taxon>
        <taxon>Gunneridae</taxon>
        <taxon>Pentapetalae</taxon>
        <taxon>asterids</taxon>
        <taxon>lamiids</taxon>
        <taxon>Lamiales</taxon>
        <taxon>Orobanchaceae</taxon>
        <taxon>Pedicularideae</taxon>
        <taxon>Castillejinae</taxon>
        <taxon>Castilleja</taxon>
    </lineage>
</organism>
<gene>
    <name evidence="2" type="ORF">CASFOL_014592</name>
</gene>
<accession>A0ABD3DQ81</accession>
<dbReference type="PANTHER" id="PTHR33415:SF12">
    <property type="entry name" value="PROTEIN EMBRYO DEFECTIVE 514"/>
    <property type="match status" value="1"/>
</dbReference>
<evidence type="ECO:0000313" key="3">
    <source>
        <dbReference type="Proteomes" id="UP001632038"/>
    </source>
</evidence>
<evidence type="ECO:0000256" key="1">
    <source>
        <dbReference type="SAM" id="MobiDB-lite"/>
    </source>
</evidence>
<keyword evidence="3" id="KW-1185">Reference proteome</keyword>
<reference evidence="3" key="1">
    <citation type="journal article" date="2024" name="IScience">
        <title>Strigolactones Initiate the Formation of Haustorium-like Structures in Castilleja.</title>
        <authorList>
            <person name="Buerger M."/>
            <person name="Peterson D."/>
            <person name="Chory J."/>
        </authorList>
    </citation>
    <scope>NUCLEOTIDE SEQUENCE [LARGE SCALE GENOMIC DNA]</scope>
</reference>
<dbReference type="Pfam" id="PF11523">
    <property type="entry name" value="DUF3223"/>
    <property type="match status" value="1"/>
</dbReference>
<evidence type="ECO:0000313" key="2">
    <source>
        <dbReference type="EMBL" id="KAL3643777.1"/>
    </source>
</evidence>
<sequence>MAMEFAGPVKEILGTCVSVECTLYEKDSKDLQQDIQDGDVEFHKIEFELGLVAVYNSAMGGVASENEGEWGWSRRCHMPVVLGLDSRSLTCLTVIEYEHIMLLDLLKAIQVHYHPQFKSRCSFLTRDDESVDYFIFRKCVDHILPLPDNMQVKNGDHKALRGKGGGRGRGSGRGR</sequence>
<dbReference type="Proteomes" id="UP001632038">
    <property type="component" value="Unassembled WGS sequence"/>
</dbReference>
<proteinExistence type="predicted"/>
<dbReference type="EMBL" id="JAVIJP010000016">
    <property type="protein sequence ID" value="KAL3643777.1"/>
    <property type="molecule type" value="Genomic_DNA"/>
</dbReference>
<dbReference type="InterPro" id="IPR044673">
    <property type="entry name" value="DCL-like"/>
</dbReference>